<accession>A0A2A5IYK0</accession>
<protein>
    <submittedName>
        <fullName evidence="1">Uncharacterized protein</fullName>
    </submittedName>
</protein>
<comment type="caution">
    <text evidence="1">The sequence shown here is derived from an EMBL/GenBank/DDBJ whole genome shotgun (WGS) entry which is preliminary data.</text>
</comment>
<name>A0A2A5IYK0_BACPU</name>
<dbReference type="AlphaFoldDB" id="A0A2A5IYK0"/>
<sequence>MAKFHLYADAHPSLFLYDKRKEVDHMMNWSYDLIKIMYEEKLTELLLNETAQKNQLETPFY</sequence>
<reference evidence="1 2" key="1">
    <citation type="submission" date="2017-06" db="EMBL/GenBank/DDBJ databases">
        <title>Draft Genome Sequence of Bacillus sp Strain 36R Isolated from saline sediment at Atanasia, Sonora, Mexico.</title>
        <authorList>
            <person name="Sanchez Diaz R."/>
            <person name="Quiroz Macias M.E."/>
            <person name="Ibarra Gamez J.C."/>
            <person name="Enciso Ibarra J."/>
            <person name="Gomez Gil B."/>
            <person name="Galaviz Silva L."/>
        </authorList>
    </citation>
    <scope>NUCLEOTIDE SEQUENCE [LARGE SCALE GENOMIC DNA]</scope>
    <source>
        <strain evidence="1 2">36R_ATNSAL</strain>
    </source>
</reference>
<evidence type="ECO:0000313" key="1">
    <source>
        <dbReference type="EMBL" id="PCK21831.1"/>
    </source>
</evidence>
<dbReference type="Proteomes" id="UP000228754">
    <property type="component" value="Unassembled WGS sequence"/>
</dbReference>
<gene>
    <name evidence="1" type="ORF">CEY02_06325</name>
</gene>
<proteinExistence type="predicted"/>
<dbReference type="EMBL" id="NKHG01000043">
    <property type="protein sequence ID" value="PCK21831.1"/>
    <property type="molecule type" value="Genomic_DNA"/>
</dbReference>
<organism evidence="1 2">
    <name type="scientific">Bacillus pumilus</name>
    <name type="common">Bacillus mesentericus</name>
    <dbReference type="NCBI Taxonomy" id="1408"/>
    <lineage>
        <taxon>Bacteria</taxon>
        <taxon>Bacillati</taxon>
        <taxon>Bacillota</taxon>
        <taxon>Bacilli</taxon>
        <taxon>Bacillales</taxon>
        <taxon>Bacillaceae</taxon>
        <taxon>Bacillus</taxon>
    </lineage>
</organism>
<evidence type="ECO:0000313" key="2">
    <source>
        <dbReference type="Proteomes" id="UP000228754"/>
    </source>
</evidence>